<dbReference type="PANTHER" id="PTHR43880">
    <property type="entry name" value="ALCOHOL DEHYDROGENASE"/>
    <property type="match status" value="1"/>
</dbReference>
<evidence type="ECO:0000313" key="12">
    <source>
        <dbReference type="Proteomes" id="UP001153076"/>
    </source>
</evidence>
<sequence length="419" mass="45667">MDNGHHNGASETAGKPIICKVCRSGGQPLVIEDIEVAPPKEWEVRIKILCTSLCHTDLTFWKIESGPFIAYPRIFGHEAVGIVESIGEHVKELREGDTVVPVFFANCGECRDCKSQKSNVCTKFVDKHYNAMPRDAVGRFKDMKGRPIHHFLFVSSFTEYTVVDVTHVVKIPPPMPIDKACLLSCGVSTGRSFVSNLKSIASVKALLLLLAYNNGWFNETGLGAVWKVAQVEEGSTVAVFGLGAVGLAVAQAAKLRGASKIIGVDLNPEKEDIGRKLGVTDFIDPTTLGDKKISEAIKELTDGGADYCFECIGLTSIVRDAIESSREGWGRTIILGVEGQGNPLSLNCGEMMKGRGVIGSFFGGVKAKSDIPSFAQMYMNKELCLDGFITHHVGFQDINKAFEYMLQGQSLRCIIWVDK</sequence>
<dbReference type="SUPFAM" id="SSF51735">
    <property type="entry name" value="NAD(P)-binding Rossmann-fold domains"/>
    <property type="match status" value="1"/>
</dbReference>
<dbReference type="EMBL" id="JAKOGI010000517">
    <property type="protein sequence ID" value="KAJ8433786.1"/>
    <property type="molecule type" value="Genomic_DNA"/>
</dbReference>
<dbReference type="InterPro" id="IPR013149">
    <property type="entry name" value="ADH-like_C"/>
</dbReference>
<evidence type="ECO:0000256" key="6">
    <source>
        <dbReference type="ARBA" id="ARBA00023002"/>
    </source>
</evidence>
<dbReference type="GO" id="GO:0046294">
    <property type="term" value="P:formaldehyde catabolic process"/>
    <property type="evidence" value="ECO:0007669"/>
    <property type="project" value="TreeGrafter"/>
</dbReference>
<evidence type="ECO:0000256" key="4">
    <source>
        <dbReference type="ARBA" id="ARBA00022723"/>
    </source>
</evidence>
<feature type="domain" description="Alcohol dehydrogenase-like C-terminal" evidence="9">
    <location>
        <begin position="244"/>
        <end position="374"/>
    </location>
</feature>
<dbReference type="InterPro" id="IPR011032">
    <property type="entry name" value="GroES-like_sf"/>
</dbReference>
<gene>
    <name evidence="11" type="ORF">Cgig2_025949</name>
</gene>
<dbReference type="Pfam" id="PF08240">
    <property type="entry name" value="ADH_N"/>
    <property type="match status" value="1"/>
</dbReference>
<keyword evidence="12" id="KW-1185">Reference proteome</keyword>
<dbReference type="Proteomes" id="UP001153076">
    <property type="component" value="Unassembled WGS sequence"/>
</dbReference>
<dbReference type="InterPro" id="IPR036291">
    <property type="entry name" value="NAD(P)-bd_dom_sf"/>
</dbReference>
<name>A0A9Q1QA08_9CARY</name>
<evidence type="ECO:0000256" key="3">
    <source>
        <dbReference type="ARBA" id="ARBA00011738"/>
    </source>
</evidence>
<dbReference type="PANTHER" id="PTHR43880:SF10">
    <property type="entry name" value="ALCOHOL DEHYDROGENASE-LIKE 2"/>
    <property type="match status" value="1"/>
</dbReference>
<evidence type="ECO:0000256" key="7">
    <source>
        <dbReference type="ARBA" id="ARBA00023027"/>
    </source>
</evidence>
<dbReference type="AlphaFoldDB" id="A0A9Q1QA08"/>
<protein>
    <recommendedName>
        <fullName evidence="13">Alcohol dehydrogenase</fullName>
    </recommendedName>
</protein>
<keyword evidence="7" id="KW-0520">NAD</keyword>
<evidence type="ECO:0008006" key="13">
    <source>
        <dbReference type="Google" id="ProtNLM"/>
    </source>
</evidence>
<keyword evidence="5 8" id="KW-0862">Zinc</keyword>
<dbReference type="Gene3D" id="3.90.180.10">
    <property type="entry name" value="Medium-chain alcohol dehydrogenases, catalytic domain"/>
    <property type="match status" value="2"/>
</dbReference>
<dbReference type="Pfam" id="PF00107">
    <property type="entry name" value="ADH_zinc_N"/>
    <property type="match status" value="1"/>
</dbReference>
<evidence type="ECO:0000256" key="2">
    <source>
        <dbReference type="ARBA" id="ARBA00010902"/>
    </source>
</evidence>
<feature type="domain" description="Alcohol dehydrogenase-like N-terminal" evidence="10">
    <location>
        <begin position="43"/>
        <end position="172"/>
    </location>
</feature>
<evidence type="ECO:0000313" key="11">
    <source>
        <dbReference type="EMBL" id="KAJ8433786.1"/>
    </source>
</evidence>
<comment type="cofactor">
    <cofactor evidence="1 8">
        <name>Zn(2+)</name>
        <dbReference type="ChEBI" id="CHEBI:29105"/>
    </cofactor>
</comment>
<dbReference type="GO" id="GO:0051903">
    <property type="term" value="F:S-(hydroxymethyl)glutathione dehydrogenase [NAD(P)+] activity"/>
    <property type="evidence" value="ECO:0007669"/>
    <property type="project" value="TreeGrafter"/>
</dbReference>
<evidence type="ECO:0000256" key="1">
    <source>
        <dbReference type="ARBA" id="ARBA00001947"/>
    </source>
</evidence>
<evidence type="ECO:0000256" key="5">
    <source>
        <dbReference type="ARBA" id="ARBA00022833"/>
    </source>
</evidence>
<comment type="caution">
    <text evidence="11">The sequence shown here is derived from an EMBL/GenBank/DDBJ whole genome shotgun (WGS) entry which is preliminary data.</text>
</comment>
<keyword evidence="6" id="KW-0560">Oxidoreductase</keyword>
<dbReference type="Gene3D" id="3.40.50.720">
    <property type="entry name" value="NAD(P)-binding Rossmann-like Domain"/>
    <property type="match status" value="1"/>
</dbReference>
<proteinExistence type="inferred from homology"/>
<accession>A0A9Q1QA08</accession>
<comment type="subunit">
    <text evidence="3">Homodimer.</text>
</comment>
<reference evidence="11" key="1">
    <citation type="submission" date="2022-04" db="EMBL/GenBank/DDBJ databases">
        <title>Carnegiea gigantea Genome sequencing and assembly v2.</title>
        <authorList>
            <person name="Copetti D."/>
            <person name="Sanderson M.J."/>
            <person name="Burquez A."/>
            <person name="Wojciechowski M.F."/>
        </authorList>
    </citation>
    <scope>NUCLEOTIDE SEQUENCE</scope>
    <source>
        <strain evidence="11">SGP5-SGP5p</strain>
        <tissue evidence="11">Aerial part</tissue>
    </source>
</reference>
<evidence type="ECO:0000259" key="10">
    <source>
        <dbReference type="Pfam" id="PF08240"/>
    </source>
</evidence>
<evidence type="ECO:0000259" key="9">
    <source>
        <dbReference type="Pfam" id="PF00107"/>
    </source>
</evidence>
<comment type="similarity">
    <text evidence="2">Belongs to the zinc-containing alcohol dehydrogenase family. Class-III subfamily.</text>
</comment>
<dbReference type="SUPFAM" id="SSF50129">
    <property type="entry name" value="GroES-like"/>
    <property type="match status" value="2"/>
</dbReference>
<dbReference type="OrthoDB" id="417550at2759"/>
<keyword evidence="4 8" id="KW-0479">Metal-binding</keyword>
<dbReference type="FunFam" id="3.90.180.10:FF:000007">
    <property type="entry name" value="Alcohol dehydrogenase 6"/>
    <property type="match status" value="1"/>
</dbReference>
<dbReference type="InterPro" id="IPR013154">
    <property type="entry name" value="ADH-like_N"/>
</dbReference>
<evidence type="ECO:0000256" key="8">
    <source>
        <dbReference type="RuleBase" id="RU361277"/>
    </source>
</evidence>
<dbReference type="FunFam" id="3.40.50.720:FF:000003">
    <property type="entry name" value="S-(hydroxymethyl)glutathione dehydrogenase"/>
    <property type="match status" value="1"/>
</dbReference>
<dbReference type="GO" id="GO:0008270">
    <property type="term" value="F:zinc ion binding"/>
    <property type="evidence" value="ECO:0007669"/>
    <property type="project" value="InterPro"/>
</dbReference>
<dbReference type="PROSITE" id="PS00059">
    <property type="entry name" value="ADH_ZINC"/>
    <property type="match status" value="1"/>
</dbReference>
<organism evidence="11 12">
    <name type="scientific">Carnegiea gigantea</name>
    <dbReference type="NCBI Taxonomy" id="171969"/>
    <lineage>
        <taxon>Eukaryota</taxon>
        <taxon>Viridiplantae</taxon>
        <taxon>Streptophyta</taxon>
        <taxon>Embryophyta</taxon>
        <taxon>Tracheophyta</taxon>
        <taxon>Spermatophyta</taxon>
        <taxon>Magnoliopsida</taxon>
        <taxon>eudicotyledons</taxon>
        <taxon>Gunneridae</taxon>
        <taxon>Pentapetalae</taxon>
        <taxon>Caryophyllales</taxon>
        <taxon>Cactineae</taxon>
        <taxon>Cactaceae</taxon>
        <taxon>Cactoideae</taxon>
        <taxon>Echinocereeae</taxon>
        <taxon>Carnegiea</taxon>
    </lineage>
</organism>
<dbReference type="GO" id="GO:0005829">
    <property type="term" value="C:cytosol"/>
    <property type="evidence" value="ECO:0007669"/>
    <property type="project" value="TreeGrafter"/>
</dbReference>
<dbReference type="InterPro" id="IPR002328">
    <property type="entry name" value="ADH_Zn_CS"/>
</dbReference>